<dbReference type="InterPro" id="IPR006129">
    <property type="entry name" value="AdhesinB"/>
</dbReference>
<dbReference type="Gene3D" id="3.40.50.1980">
    <property type="entry name" value="Nitrogenase molybdenum iron protein domain"/>
    <property type="match status" value="2"/>
</dbReference>
<comment type="caution">
    <text evidence="4">The sequence shown here is derived from an EMBL/GenBank/DDBJ whole genome shotgun (WGS) entry which is preliminary data.</text>
</comment>
<name>A0A1Y3GDB1_9EURY</name>
<dbReference type="AlphaFoldDB" id="A0A1Y3GDB1"/>
<dbReference type="InterPro" id="IPR006128">
    <property type="entry name" value="Lipoprotein_PsaA-like"/>
</dbReference>
<dbReference type="GO" id="GO:0030001">
    <property type="term" value="P:metal ion transport"/>
    <property type="evidence" value="ECO:0007669"/>
    <property type="project" value="InterPro"/>
</dbReference>
<protein>
    <submittedName>
        <fullName evidence="4">ABC-type metal ion transport system periplasmic component/surface adhesin</fullName>
    </submittedName>
</protein>
<dbReference type="SUPFAM" id="SSF53807">
    <property type="entry name" value="Helical backbone' metal receptor"/>
    <property type="match status" value="1"/>
</dbReference>
<keyword evidence="2" id="KW-0813">Transport</keyword>
<dbReference type="Proteomes" id="UP000195137">
    <property type="component" value="Unassembled WGS sequence"/>
</dbReference>
<evidence type="ECO:0000313" key="5">
    <source>
        <dbReference type="Proteomes" id="UP000195137"/>
    </source>
</evidence>
<evidence type="ECO:0000256" key="3">
    <source>
        <dbReference type="ARBA" id="ARBA00022729"/>
    </source>
</evidence>
<dbReference type="PRINTS" id="PR00690">
    <property type="entry name" value="ADHESNFAMILY"/>
</dbReference>
<evidence type="ECO:0000313" key="4">
    <source>
        <dbReference type="EMBL" id="OUJ19227.1"/>
    </source>
</evidence>
<sequence length="311" mass="35262">MKITKKQTTLITIILLITIITAGTAYIATDEITQQDADLHIALTIPPQTQIAEKIGGDKITTTTMVPPGEDPHTAEPNPQRLQDLSKADIYFKIGSGLEFEDRHMDTITEQNKNMKIADSSQNITLQDMEHTCCPDCNHDHDHDHDHNHDYKDPHIWLSPSNVVQMTENLLEVMVELDPENADYYEQNAEQYISNLKSIDNEIKTGLMNHSEEKFMIFHPSLGYFAHEYNLEQIPIEEEGEEPGPAGQQRIIDQAREEGIQTIFVSPEFDQSAAQSIADEIDGEVVLLNPLEKELDDNLLDIYNKLKDSLE</sequence>
<dbReference type="GO" id="GO:0046872">
    <property type="term" value="F:metal ion binding"/>
    <property type="evidence" value="ECO:0007669"/>
    <property type="project" value="InterPro"/>
</dbReference>
<dbReference type="GO" id="GO:0007155">
    <property type="term" value="P:cell adhesion"/>
    <property type="evidence" value="ECO:0007669"/>
    <property type="project" value="InterPro"/>
</dbReference>
<dbReference type="PRINTS" id="PR00691">
    <property type="entry name" value="ADHESINB"/>
</dbReference>
<dbReference type="RefSeq" id="WP_086637252.1">
    <property type="nucleotide sequence ID" value="NZ_MRZU01000003.1"/>
</dbReference>
<keyword evidence="3" id="KW-0732">Signal</keyword>
<proteinExistence type="inferred from homology"/>
<evidence type="ECO:0000256" key="1">
    <source>
        <dbReference type="ARBA" id="ARBA00011028"/>
    </source>
</evidence>
<dbReference type="Pfam" id="PF01297">
    <property type="entry name" value="ZnuA"/>
    <property type="match status" value="1"/>
</dbReference>
<dbReference type="OrthoDB" id="50488at2157"/>
<keyword evidence="5" id="KW-1185">Reference proteome</keyword>
<dbReference type="PANTHER" id="PTHR42953:SF3">
    <property type="entry name" value="HIGH-AFFINITY ZINC UPTAKE SYSTEM PROTEIN ZNUA"/>
    <property type="match status" value="1"/>
</dbReference>
<organism evidence="4 5">
    <name type="scientific">Methanonatronarchaeum thermophilum</name>
    <dbReference type="NCBI Taxonomy" id="1927129"/>
    <lineage>
        <taxon>Archaea</taxon>
        <taxon>Methanobacteriati</taxon>
        <taxon>Methanobacteriota</taxon>
        <taxon>Methanonatronarchaeia</taxon>
        <taxon>Methanonatronarchaeales</taxon>
        <taxon>Methanonatronarchaeaceae</taxon>
        <taxon>Methanonatronarchaeum</taxon>
    </lineage>
</organism>
<dbReference type="InterPro" id="IPR050492">
    <property type="entry name" value="Bact_metal-bind_prot9"/>
</dbReference>
<evidence type="ECO:0000256" key="2">
    <source>
        <dbReference type="ARBA" id="ARBA00022448"/>
    </source>
</evidence>
<gene>
    <name evidence="4" type="ORF">AMET1_0880</name>
</gene>
<dbReference type="InterPro" id="IPR006127">
    <property type="entry name" value="ZnuA-like"/>
</dbReference>
<dbReference type="PANTHER" id="PTHR42953">
    <property type="entry name" value="HIGH-AFFINITY ZINC UPTAKE SYSTEM PROTEIN ZNUA-RELATED"/>
    <property type="match status" value="1"/>
</dbReference>
<reference evidence="4 5" key="1">
    <citation type="submission" date="2016-12" db="EMBL/GenBank/DDBJ databases">
        <title>Discovery of methanogenic haloarchaea.</title>
        <authorList>
            <person name="Sorokin D.Y."/>
            <person name="Makarova K.S."/>
            <person name="Abbas B."/>
            <person name="Ferrer M."/>
            <person name="Golyshin P.N."/>
        </authorList>
    </citation>
    <scope>NUCLEOTIDE SEQUENCE [LARGE SCALE GENOMIC DNA]</scope>
    <source>
        <strain evidence="4">AMET1</strain>
    </source>
</reference>
<accession>A0A1Y3GDB1</accession>
<dbReference type="EMBL" id="MRZU01000003">
    <property type="protein sequence ID" value="OUJ19227.1"/>
    <property type="molecule type" value="Genomic_DNA"/>
</dbReference>
<comment type="similarity">
    <text evidence="1">Belongs to the bacterial solute-binding protein 9 family.</text>
</comment>